<accession>A0A834XWM6</accession>
<dbReference type="Pfam" id="PF15907">
    <property type="entry name" value="Itfg2"/>
    <property type="match status" value="2"/>
</dbReference>
<dbReference type="GO" id="GO:0032006">
    <property type="term" value="P:regulation of TOR signaling"/>
    <property type="evidence" value="ECO:0007669"/>
    <property type="project" value="TreeGrafter"/>
</dbReference>
<dbReference type="SUPFAM" id="SSF69318">
    <property type="entry name" value="Integrin alpha N-terminal domain"/>
    <property type="match status" value="1"/>
</dbReference>
<organism evidence="2 3">
    <name type="scientific">Aphidius gifuensis</name>
    <name type="common">Parasitoid wasp</name>
    <dbReference type="NCBI Taxonomy" id="684658"/>
    <lineage>
        <taxon>Eukaryota</taxon>
        <taxon>Metazoa</taxon>
        <taxon>Ecdysozoa</taxon>
        <taxon>Arthropoda</taxon>
        <taxon>Hexapoda</taxon>
        <taxon>Insecta</taxon>
        <taxon>Pterygota</taxon>
        <taxon>Neoptera</taxon>
        <taxon>Endopterygota</taxon>
        <taxon>Hymenoptera</taxon>
        <taxon>Apocrita</taxon>
        <taxon>Ichneumonoidea</taxon>
        <taxon>Braconidae</taxon>
        <taxon>Aphidiinae</taxon>
        <taxon>Aphidius</taxon>
    </lineage>
</organism>
<dbReference type="InterPro" id="IPR031793">
    <property type="entry name" value="KICSTOR_ITFG2"/>
</dbReference>
<dbReference type="Proteomes" id="UP000639338">
    <property type="component" value="Unassembled WGS sequence"/>
</dbReference>
<feature type="compositionally biased region" description="Low complexity" evidence="1">
    <location>
        <begin position="7"/>
        <end position="26"/>
    </location>
</feature>
<keyword evidence="3" id="KW-1185">Reference proteome</keyword>
<dbReference type="PANTHER" id="PTHR16317:SF1">
    <property type="entry name" value="KICSTOR COMPLEX PROTEIN ITFG2"/>
    <property type="match status" value="1"/>
</dbReference>
<evidence type="ECO:0000256" key="1">
    <source>
        <dbReference type="SAM" id="MobiDB-lite"/>
    </source>
</evidence>
<feature type="region of interest" description="Disordered" evidence="1">
    <location>
        <begin position="1"/>
        <end position="36"/>
    </location>
</feature>
<proteinExistence type="predicted"/>
<sequence length="597" mass="66415">MSEKKQSSSSSSSQQQSSPTQNQQQQIPRLKTSPIQNNKMENMRAVNFCKKLVFDLPGCVSQNGLAIGDVDNDGDNELVVGTIQGDLFIFKGTELWQKKSGLGMITSIAIGDVFNYGRNALVAICGDGWINIFYSPRSVNSNIGIKDPVEKIVKHFDQFTMTDQFSSKMERVHLQRIPTNTKVVLVADIDNDGANELIIALTDRVVRSYRWFSNADIGSGTFIGLNKWECAGQIGGVGLQHTCDGIPTLLVAQPGGTFMRIKCNIDDCKPQDDSELKHETTASCVDYQTLGISRARNPNISTQILGNLEPEIINYHDSDESPSIFVPKQLNTKNKINDNKLPLIINKESTLFYENKLNCLPADTDQVDGNIIGGNIILGDIDVKKKKKILPTYEDFSKKSNQLIESNNDNLKINKEKIVKKNNENSKPYALATLDGTIILVRDEIILWAMQVDHQIFALGRLDITGNGSDDIVASAWDGQTYILDQSKNCIRFQVEEPVAAFCTGNYSVSSGTKTPSLVYHTFSNKIYIFHDIVLPSLTIKSLSLMDCLSEKNRVFVDKLVGNLSGTERAKKINKLTNYLLYEMNSEDDDIDDNILL</sequence>
<dbReference type="InterPro" id="IPR028994">
    <property type="entry name" value="Integrin_alpha_N"/>
</dbReference>
<dbReference type="AlphaFoldDB" id="A0A834XWM6"/>
<reference evidence="2 3" key="1">
    <citation type="submission" date="2020-08" db="EMBL/GenBank/DDBJ databases">
        <title>Aphidius gifuensis genome sequencing and assembly.</title>
        <authorList>
            <person name="Du Z."/>
        </authorList>
    </citation>
    <scope>NUCLEOTIDE SEQUENCE [LARGE SCALE GENOMIC DNA]</scope>
    <source>
        <strain evidence="2">YNYX2018</strain>
        <tissue evidence="2">Adults</tissue>
    </source>
</reference>
<evidence type="ECO:0000313" key="3">
    <source>
        <dbReference type="Proteomes" id="UP000639338"/>
    </source>
</evidence>
<name>A0A834XWM6_APHGI</name>
<gene>
    <name evidence="2" type="ORF">HCN44_010175</name>
</gene>
<dbReference type="EMBL" id="JACMRX010000003">
    <property type="protein sequence ID" value="KAF7993580.1"/>
    <property type="molecule type" value="Genomic_DNA"/>
</dbReference>
<evidence type="ECO:0000313" key="2">
    <source>
        <dbReference type="EMBL" id="KAF7993580.1"/>
    </source>
</evidence>
<comment type="caution">
    <text evidence="2">The sequence shown here is derived from an EMBL/GenBank/DDBJ whole genome shotgun (WGS) entry which is preliminary data.</text>
</comment>
<protein>
    <submittedName>
        <fullName evidence="2">Uncharacterized protein</fullName>
    </submittedName>
</protein>
<dbReference type="PANTHER" id="PTHR16317">
    <property type="entry name" value="INTEGRIN ALPHA REPEAT DOMAIN-CONTAINING"/>
    <property type="match status" value="1"/>
</dbReference>
<dbReference type="OrthoDB" id="9996127at2759"/>